<comment type="function">
    <text evidence="3">Catalyzes a proton abstraction reaction that results in 2,5-elimination of pyruvate from 2-succinyl-5-enolpyruvyl-6-hydroxy-3-cyclohexene-1-carboxylate (SEPHCHC) and the formation of 2-succinyl-6-hydroxy-2,4-cyclohexadiene-1-carboxylate (SHCHC).</text>
</comment>
<dbReference type="EC" id="4.2.99.20" evidence="3"/>
<dbReference type="OrthoDB" id="9808398at2"/>
<comment type="pathway">
    <text evidence="3">Quinol/quinone metabolism; 1,4-dihydroxy-2-naphthoate biosynthesis; 1,4-dihydroxy-2-naphthoate from chorismate: step 3/7.</text>
</comment>
<dbReference type="Proteomes" id="UP000010474">
    <property type="component" value="Chromosome"/>
</dbReference>
<evidence type="ECO:0000259" key="4">
    <source>
        <dbReference type="Pfam" id="PF00561"/>
    </source>
</evidence>
<dbReference type="Pfam" id="PF00561">
    <property type="entry name" value="Abhydrolase_1"/>
    <property type="match status" value="1"/>
</dbReference>
<dbReference type="GO" id="GO:0070205">
    <property type="term" value="F:2-succinyl-6-hydroxy-2,4-cyclohexadiene-1-carboxylate synthase activity"/>
    <property type="evidence" value="ECO:0007669"/>
    <property type="project" value="UniProtKB-UniRule"/>
</dbReference>
<name>K9ZBD0_ANACC</name>
<dbReference type="eggNOG" id="COG2267">
    <property type="taxonomic scope" value="Bacteria"/>
</dbReference>
<dbReference type="InterPro" id="IPR022485">
    <property type="entry name" value="SHCHC_synthase_MenH"/>
</dbReference>
<dbReference type="NCBIfam" id="TIGR03695">
    <property type="entry name" value="menH_SHCHC"/>
    <property type="match status" value="1"/>
</dbReference>
<dbReference type="HOGENOM" id="CLU_020336_50_4_3"/>
<dbReference type="HAMAP" id="MF_01660">
    <property type="entry name" value="MenH"/>
    <property type="match status" value="1"/>
</dbReference>
<keyword evidence="6" id="KW-1185">Reference proteome</keyword>
<dbReference type="Gene3D" id="3.40.50.1820">
    <property type="entry name" value="alpha/beta hydrolase"/>
    <property type="match status" value="1"/>
</dbReference>
<dbReference type="EMBL" id="CP003659">
    <property type="protein sequence ID" value="AFZ56491.1"/>
    <property type="molecule type" value="Genomic_DNA"/>
</dbReference>
<protein>
    <recommendedName>
        <fullName evidence="3">Putative 2-succinyl-6-hydroxy-2,4-cyclohexadiene-1-carboxylate synthase</fullName>
        <shortName evidence="3">SHCHC synthase</shortName>
        <ecNumber evidence="3">4.2.99.20</ecNumber>
    </recommendedName>
</protein>
<keyword evidence="2 3" id="KW-0456">Lyase</keyword>
<sequence length="269" mass="30950">MTLKNYQFHCSLQGNSQKPLILFLHGFMGDIEEFDEVIKLLGEDFYYLTIDLPGHGKTQVLGGDEYYKMEPTAQALIKLLDKLEIIKCFLVGYSMGGRLGLYLMLHFPERFFKVVLESVSPGLETGAERLARIKGDSQIAKKITRMVNKNELKIFLNNWYSQAIFGDIKTHQLYEQMLIKRLDNNPLELAKSLRFMGTGYQPSLWDKMQENKIPVLLLVGKYDEKFITINTAMAYRCGNAQLKIIKKAGHNIHLENTLAFVKTIRDFLI</sequence>
<dbReference type="PANTHER" id="PTHR42916">
    <property type="entry name" value="2-SUCCINYL-5-ENOLPYRUVYL-6-HYDROXY-3-CYCLOHEXENE-1-CARBOXYLATE SYNTHASE"/>
    <property type="match status" value="1"/>
</dbReference>
<proteinExistence type="inferred from homology"/>
<evidence type="ECO:0000256" key="3">
    <source>
        <dbReference type="HAMAP-Rule" id="MF_01660"/>
    </source>
</evidence>
<dbReference type="InterPro" id="IPR029058">
    <property type="entry name" value="AB_hydrolase_fold"/>
</dbReference>
<dbReference type="PRINTS" id="PR00111">
    <property type="entry name" value="ABHYDROLASE"/>
</dbReference>
<gene>
    <name evidence="3" type="primary">menH</name>
    <name evidence="5" type="ordered locus">Anacy_0915</name>
</gene>
<comment type="pathway">
    <text evidence="3">Cofactor biosynthesis; phylloquinone biosynthesis.</text>
</comment>
<evidence type="ECO:0000256" key="1">
    <source>
        <dbReference type="ARBA" id="ARBA00022428"/>
    </source>
</evidence>
<dbReference type="PANTHER" id="PTHR42916:SF1">
    <property type="entry name" value="PROTEIN PHYLLO, CHLOROPLASTIC"/>
    <property type="match status" value="1"/>
</dbReference>
<accession>K9ZBD0</accession>
<keyword evidence="1" id="KW-0474">Menaquinone biosynthesis</keyword>
<reference evidence="6" key="1">
    <citation type="journal article" date="2013" name="Proc. Natl. Acad. Sci. U.S.A.">
        <title>Improving the coverage of the cyanobacterial phylum using diversity-driven genome sequencing.</title>
        <authorList>
            <person name="Shih P.M."/>
            <person name="Wu D."/>
            <person name="Latifi A."/>
            <person name="Axen S.D."/>
            <person name="Fewer D.P."/>
            <person name="Talla E."/>
            <person name="Calteau A."/>
            <person name="Cai F."/>
            <person name="Tandeau de Marsac N."/>
            <person name="Rippka R."/>
            <person name="Herdman M."/>
            <person name="Sivonen K."/>
            <person name="Coursin T."/>
            <person name="Laurent T."/>
            <person name="Goodwin L."/>
            <person name="Nolan M."/>
            <person name="Davenport K.W."/>
            <person name="Han C.S."/>
            <person name="Rubin E.M."/>
            <person name="Eisen J.A."/>
            <person name="Woyke T."/>
            <person name="Gugger M."/>
            <person name="Kerfeld C.A."/>
        </authorList>
    </citation>
    <scope>NUCLEOTIDE SEQUENCE [LARGE SCALE GENOMIC DNA]</scope>
    <source>
        <strain evidence="6">ATCC 27899 / PCC 7122</strain>
    </source>
</reference>
<dbReference type="InterPro" id="IPR000073">
    <property type="entry name" value="AB_hydrolase_1"/>
</dbReference>
<evidence type="ECO:0000313" key="6">
    <source>
        <dbReference type="Proteomes" id="UP000010474"/>
    </source>
</evidence>
<comment type="subunit">
    <text evidence="3">Monomer.</text>
</comment>
<dbReference type="GO" id="GO:0042372">
    <property type="term" value="P:phylloquinone biosynthetic process"/>
    <property type="evidence" value="ECO:0007669"/>
    <property type="project" value="UniProtKB-UniRule"/>
</dbReference>
<evidence type="ECO:0000313" key="5">
    <source>
        <dbReference type="EMBL" id="AFZ56491.1"/>
    </source>
</evidence>
<dbReference type="KEGG" id="acy:Anacy_0915"/>
<comment type="similarity">
    <text evidence="3">Belongs to the AB hydrolase superfamily. MenH family.</text>
</comment>
<comment type="catalytic activity">
    <reaction evidence="3">
        <text>5-enolpyruvoyl-6-hydroxy-2-succinyl-cyclohex-3-ene-1-carboxylate = (1R,6R)-6-hydroxy-2-succinyl-cyclohexa-2,4-diene-1-carboxylate + pyruvate</text>
        <dbReference type="Rhea" id="RHEA:25597"/>
        <dbReference type="ChEBI" id="CHEBI:15361"/>
        <dbReference type="ChEBI" id="CHEBI:58689"/>
        <dbReference type="ChEBI" id="CHEBI:58818"/>
        <dbReference type="EC" id="4.2.99.20"/>
    </reaction>
</comment>
<dbReference type="STRING" id="272123.Anacy_0915"/>
<dbReference type="UniPathway" id="UPA00995"/>
<feature type="domain" description="AB hydrolase-1" evidence="4">
    <location>
        <begin position="19"/>
        <end position="256"/>
    </location>
</feature>
<dbReference type="AlphaFoldDB" id="K9ZBD0"/>
<organism evidence="5 6">
    <name type="scientific">Anabaena cylindrica (strain ATCC 27899 / PCC 7122)</name>
    <dbReference type="NCBI Taxonomy" id="272123"/>
    <lineage>
        <taxon>Bacteria</taxon>
        <taxon>Bacillati</taxon>
        <taxon>Cyanobacteriota</taxon>
        <taxon>Cyanophyceae</taxon>
        <taxon>Nostocales</taxon>
        <taxon>Nostocaceae</taxon>
        <taxon>Anabaena</taxon>
    </lineage>
</organism>
<evidence type="ECO:0000256" key="2">
    <source>
        <dbReference type="ARBA" id="ARBA00023239"/>
    </source>
</evidence>
<dbReference type="GO" id="GO:0009234">
    <property type="term" value="P:menaquinone biosynthetic process"/>
    <property type="evidence" value="ECO:0007669"/>
    <property type="project" value="UniProtKB-UniRule"/>
</dbReference>
<dbReference type="UniPathway" id="UPA01057">
    <property type="reaction ID" value="UER00900"/>
</dbReference>
<dbReference type="PATRIC" id="fig|272123.3.peg.1004"/>
<dbReference type="RefSeq" id="WP_015213143.1">
    <property type="nucleotide sequence ID" value="NC_019771.1"/>
</dbReference>
<dbReference type="SUPFAM" id="SSF53474">
    <property type="entry name" value="alpha/beta-Hydrolases"/>
    <property type="match status" value="1"/>
</dbReference>